<organism evidence="4 6">
    <name type="scientific">Turicibacter bilis</name>
    <dbReference type="NCBI Taxonomy" id="2735723"/>
    <lineage>
        <taxon>Bacteria</taxon>
        <taxon>Bacillati</taxon>
        <taxon>Bacillota</taxon>
        <taxon>Erysipelotrichia</taxon>
        <taxon>Erysipelotrichales</taxon>
        <taxon>Turicibacteraceae</taxon>
        <taxon>Turicibacter</taxon>
    </lineage>
</organism>
<evidence type="ECO:0000259" key="2">
    <source>
        <dbReference type="PROSITE" id="PS51462"/>
    </source>
</evidence>
<dbReference type="Gene3D" id="3.90.79.10">
    <property type="entry name" value="Nucleoside Triphosphate Pyrophosphohydrolase"/>
    <property type="match status" value="1"/>
</dbReference>
<protein>
    <submittedName>
        <fullName evidence="4">NUDIX domain-containing protein</fullName>
    </submittedName>
</protein>
<dbReference type="GO" id="GO:0016787">
    <property type="term" value="F:hydrolase activity"/>
    <property type="evidence" value="ECO:0007669"/>
    <property type="project" value="UniProtKB-KW"/>
</dbReference>
<dbReference type="EMBL" id="CP071250">
    <property type="protein sequence ID" value="UUF09657.1"/>
    <property type="molecule type" value="Genomic_DNA"/>
</dbReference>
<dbReference type="CDD" id="cd04693">
    <property type="entry name" value="NUDIX_Hydrolase"/>
    <property type="match status" value="1"/>
</dbReference>
<evidence type="ECO:0000313" key="6">
    <source>
        <dbReference type="Proteomes" id="UP001058072"/>
    </source>
</evidence>
<dbReference type="InterPro" id="IPR015797">
    <property type="entry name" value="NUDIX_hydrolase-like_dom_sf"/>
</dbReference>
<dbReference type="InterPro" id="IPR000086">
    <property type="entry name" value="NUDIX_hydrolase_dom"/>
</dbReference>
<accession>A0A9Q9FGH5</accession>
<dbReference type="InterPro" id="IPR020084">
    <property type="entry name" value="NUDIX_hydrolase_CS"/>
</dbReference>
<dbReference type="Proteomes" id="UP001058016">
    <property type="component" value="Chromosome"/>
</dbReference>
<dbReference type="Pfam" id="PF00293">
    <property type="entry name" value="NUDIX"/>
    <property type="match status" value="1"/>
</dbReference>
<dbReference type="Proteomes" id="UP001058072">
    <property type="component" value="Chromosome"/>
</dbReference>
<dbReference type="PROSITE" id="PS51462">
    <property type="entry name" value="NUDIX"/>
    <property type="match status" value="1"/>
</dbReference>
<dbReference type="AlphaFoldDB" id="A0A9Q9FGH5"/>
<name>A0A9Q9FGH5_9FIRM</name>
<keyword evidence="5" id="KW-1185">Reference proteome</keyword>
<feature type="domain" description="Nudix hydrolase" evidence="2">
    <location>
        <begin position="28"/>
        <end position="157"/>
    </location>
</feature>
<evidence type="ECO:0000313" key="5">
    <source>
        <dbReference type="Proteomes" id="UP001058016"/>
    </source>
</evidence>
<dbReference type="EMBL" id="CP071249">
    <property type="protein sequence ID" value="UUF07295.1"/>
    <property type="molecule type" value="Genomic_DNA"/>
</dbReference>
<dbReference type="PANTHER" id="PTHR10885:SF0">
    <property type="entry name" value="ISOPENTENYL-DIPHOSPHATE DELTA-ISOMERASE"/>
    <property type="match status" value="1"/>
</dbReference>
<keyword evidence="1" id="KW-0378">Hydrolase</keyword>
<gene>
    <name evidence="3" type="ORF">J0J69_09930</name>
    <name evidence="4" type="ORF">J0J70_03950</name>
</gene>
<evidence type="ECO:0000313" key="3">
    <source>
        <dbReference type="EMBL" id="UUF07295.1"/>
    </source>
</evidence>
<evidence type="ECO:0000313" key="4">
    <source>
        <dbReference type="EMBL" id="UUF09657.1"/>
    </source>
</evidence>
<reference evidence="4 5" key="1">
    <citation type="submission" date="2021-03" db="EMBL/GenBank/DDBJ databases">
        <title>Comparative Genomics and Metabolomics in the genus Turicibacter.</title>
        <authorList>
            <person name="Maki J."/>
            <person name="Looft T."/>
        </authorList>
    </citation>
    <scope>NUCLEOTIDE SEQUENCE</scope>
    <source>
        <strain evidence="4">ISU324</strain>
        <strain evidence="3 5">MMM721</strain>
    </source>
</reference>
<sequence length="168" mass="19825">MEYWDIYDENRNKTGRIYRRGDEMQSGDYHLVIHVCIFNSKNELLIQRRHPDKIGWPGIWDISAAGSALQDEDSRMAAIREVKEELGIEINLDGLRPHFTINFDQGFDDYWFIEQEIDLKDITLQPEEVVDAKWVQEDELIKLLEAGQFIPYWFGANIFKIRKLNGSF</sequence>
<evidence type="ECO:0000256" key="1">
    <source>
        <dbReference type="ARBA" id="ARBA00022801"/>
    </source>
</evidence>
<dbReference type="PANTHER" id="PTHR10885">
    <property type="entry name" value="ISOPENTENYL-DIPHOSPHATE DELTA-ISOMERASE"/>
    <property type="match status" value="1"/>
</dbReference>
<dbReference type="PROSITE" id="PS00893">
    <property type="entry name" value="NUDIX_BOX"/>
    <property type="match status" value="1"/>
</dbReference>
<proteinExistence type="predicted"/>
<dbReference type="SUPFAM" id="SSF55811">
    <property type="entry name" value="Nudix"/>
    <property type="match status" value="1"/>
</dbReference>